<feature type="binding site" evidence="12">
    <location>
        <position position="268"/>
    </location>
    <ligand>
        <name>[4Fe-4S] cluster</name>
        <dbReference type="ChEBI" id="CHEBI:49883"/>
        <label>2</label>
        <note>4Fe-4S-substrate</note>
    </ligand>
</feature>
<dbReference type="GO" id="GO:0051539">
    <property type="term" value="F:4 iron, 4 sulfur cluster binding"/>
    <property type="evidence" value="ECO:0007669"/>
    <property type="project" value="UniProtKB-UniRule"/>
</dbReference>
<keyword evidence="5 12" id="KW-0547">Nucleotide-binding</keyword>
<dbReference type="UniPathway" id="UPA00344"/>
<dbReference type="InterPro" id="IPR040064">
    <property type="entry name" value="MoaA-like"/>
</dbReference>
<evidence type="ECO:0000256" key="11">
    <source>
        <dbReference type="ARBA" id="ARBA00048697"/>
    </source>
</evidence>
<dbReference type="CDD" id="cd21117">
    <property type="entry name" value="Twitch_MoaA"/>
    <property type="match status" value="1"/>
</dbReference>
<dbReference type="SFLD" id="SFLDG01386">
    <property type="entry name" value="main_SPASM_domain-containing"/>
    <property type="match status" value="1"/>
</dbReference>
<comment type="similarity">
    <text evidence="12">Belongs to the radical SAM superfamily. MoaA family.</text>
</comment>
<keyword evidence="15" id="KW-1185">Reference proteome</keyword>
<dbReference type="InterPro" id="IPR058240">
    <property type="entry name" value="rSAM_sf"/>
</dbReference>
<comment type="subunit">
    <text evidence="12">Monomer and homodimer.</text>
</comment>
<dbReference type="EC" id="4.1.99.22" evidence="1 12"/>
<evidence type="ECO:0000256" key="4">
    <source>
        <dbReference type="ARBA" id="ARBA00022723"/>
    </source>
</evidence>
<comment type="cofactor">
    <cofactor evidence="12">
        <name>[4Fe-4S] cluster</name>
        <dbReference type="ChEBI" id="CHEBI:49883"/>
    </cofactor>
    <text evidence="12">Binds 2 [4Fe-4S] clusters. Binds 1 [4Fe-4S] cluster coordinated with 3 cysteines and an exchangeable S-adenosyl-L-methionine and 1 [4Fe-4S] cluster coordinated with 3 cysteines and the GTP-derived substrate.</text>
</comment>
<accession>D9S0C9</accession>
<evidence type="ECO:0000256" key="6">
    <source>
        <dbReference type="ARBA" id="ARBA00023004"/>
    </source>
</evidence>
<evidence type="ECO:0000313" key="14">
    <source>
        <dbReference type="EMBL" id="ADL07057.1"/>
    </source>
</evidence>
<sequence>MKDRFGREIDYIRVSVTDRCNFRCIYCMPEGGVMPKTCADILRFEEIARFLEAIVPLGISTVRITGGEPLVRKGIADFVRMVRRIPGVKDIAMTTNGSLLAGMAADLKSAGLNRVNISLDSLRPERFGRVTRGGDLKSVLKGIDAALENGLEPVKINCVVIKGFNDDEIMDFAKLTIERNLTVRFIELMPVGESKKARMNFVPAGRISRSLGGELEPVEYPEEGKGPAVYYRLPGAKGFIGFIAPMTRHFCAECNRVRLTSDGKLKVCLDSEEEFDVKAALRGGASGEDLRRIFTGALMRKPDGHRMNAVRFGKPGRTMCQIGG</sequence>
<evidence type="ECO:0000256" key="10">
    <source>
        <dbReference type="ARBA" id="ARBA00023239"/>
    </source>
</evidence>
<evidence type="ECO:0000256" key="2">
    <source>
        <dbReference type="ARBA" id="ARBA00022485"/>
    </source>
</evidence>
<dbReference type="Pfam" id="PF04055">
    <property type="entry name" value="Radical_SAM"/>
    <property type="match status" value="1"/>
</dbReference>
<keyword evidence="6 12" id="KW-0408">Iron</keyword>
<feature type="binding site" evidence="12">
    <location>
        <position position="67"/>
    </location>
    <ligand>
        <name>S-adenosyl-L-methionine</name>
        <dbReference type="ChEBI" id="CHEBI:59789"/>
    </ligand>
</feature>
<dbReference type="InterPro" id="IPR010505">
    <property type="entry name" value="MoaA_twitch"/>
</dbReference>
<dbReference type="HAMAP" id="MF_01225_B">
    <property type="entry name" value="MoaA_B"/>
    <property type="match status" value="1"/>
</dbReference>
<evidence type="ECO:0000256" key="9">
    <source>
        <dbReference type="ARBA" id="ARBA00023150"/>
    </source>
</evidence>
<dbReference type="GO" id="GO:0061799">
    <property type="term" value="F:cyclic pyranopterin monophosphate synthase activity"/>
    <property type="evidence" value="ECO:0007669"/>
    <property type="project" value="TreeGrafter"/>
</dbReference>
<dbReference type="Proteomes" id="UP000000272">
    <property type="component" value="Chromosome"/>
</dbReference>
<feature type="binding site" evidence="12">
    <location>
        <position position="20"/>
    </location>
    <ligand>
        <name>[4Fe-4S] cluster</name>
        <dbReference type="ChEBI" id="CHEBI:49883"/>
        <label>1</label>
        <note>4Fe-4S-S-AdoMet</note>
    </ligand>
</feature>
<feature type="binding site" evidence="12">
    <location>
        <begin position="256"/>
        <end position="258"/>
    </location>
    <ligand>
        <name>GTP</name>
        <dbReference type="ChEBI" id="CHEBI:37565"/>
    </ligand>
</feature>
<comment type="function">
    <text evidence="12">Catalyzes the cyclization of GTP to (8S)-3',8-cyclo-7,8-dihydroguanosine 5'-triphosphate.</text>
</comment>
<feature type="binding site" evidence="12">
    <location>
        <position position="13"/>
    </location>
    <ligand>
        <name>GTP</name>
        <dbReference type="ChEBI" id="CHEBI:37565"/>
    </ligand>
</feature>
<keyword evidence="9 12" id="KW-0501">Molybdenum cofactor biosynthesis</keyword>
<dbReference type="GO" id="GO:0046872">
    <property type="term" value="F:metal ion binding"/>
    <property type="evidence" value="ECO:0007669"/>
    <property type="project" value="UniProtKB-KW"/>
</dbReference>
<dbReference type="eggNOG" id="COG2896">
    <property type="taxonomic scope" value="Bacteria"/>
</dbReference>
<dbReference type="InterPro" id="IPR007197">
    <property type="entry name" value="rSAM"/>
</dbReference>
<evidence type="ECO:0000256" key="1">
    <source>
        <dbReference type="ARBA" id="ARBA00012167"/>
    </source>
</evidence>
<feature type="binding site" evidence="12">
    <location>
        <position position="118"/>
    </location>
    <ligand>
        <name>S-adenosyl-L-methionine</name>
        <dbReference type="ChEBI" id="CHEBI:59789"/>
    </ligand>
</feature>
<dbReference type="InterPro" id="IPR000385">
    <property type="entry name" value="MoaA_NifB_PqqE_Fe-S-bd_CS"/>
</dbReference>
<dbReference type="SFLD" id="SFLDG01383">
    <property type="entry name" value="cyclic_pyranopterin_phosphate"/>
    <property type="match status" value="1"/>
</dbReference>
<dbReference type="CDD" id="cd01335">
    <property type="entry name" value="Radical_SAM"/>
    <property type="match status" value="1"/>
</dbReference>
<dbReference type="SFLD" id="SFLDS00029">
    <property type="entry name" value="Radical_SAM"/>
    <property type="match status" value="1"/>
</dbReference>
<feature type="binding site" evidence="12">
    <location>
        <position position="251"/>
    </location>
    <ligand>
        <name>[4Fe-4S] cluster</name>
        <dbReference type="ChEBI" id="CHEBI:49883"/>
        <label>2</label>
        <note>4Fe-4S-substrate</note>
    </ligand>
</feature>
<comment type="catalytic activity">
    <reaction evidence="11 12">
        <text>GTP + AH2 + S-adenosyl-L-methionine = (8S)-3',8-cyclo-7,8-dihydroguanosine 5'-triphosphate + 5'-deoxyadenosine + L-methionine + A + H(+)</text>
        <dbReference type="Rhea" id="RHEA:49576"/>
        <dbReference type="ChEBI" id="CHEBI:13193"/>
        <dbReference type="ChEBI" id="CHEBI:15378"/>
        <dbReference type="ChEBI" id="CHEBI:17319"/>
        <dbReference type="ChEBI" id="CHEBI:17499"/>
        <dbReference type="ChEBI" id="CHEBI:37565"/>
        <dbReference type="ChEBI" id="CHEBI:57844"/>
        <dbReference type="ChEBI" id="CHEBI:59789"/>
        <dbReference type="ChEBI" id="CHEBI:131766"/>
        <dbReference type="EC" id="4.1.99.22"/>
    </reaction>
</comment>
<comment type="pathway">
    <text evidence="12">Cofactor biosynthesis; molybdopterin biosynthesis.</text>
</comment>
<keyword evidence="4 12" id="KW-0479">Metal-binding</keyword>
<feature type="binding site" evidence="12">
    <location>
        <position position="63"/>
    </location>
    <ligand>
        <name>GTP</name>
        <dbReference type="ChEBI" id="CHEBI:37565"/>
    </ligand>
</feature>
<reference evidence="14 15" key="1">
    <citation type="journal article" date="2010" name="Stand. Genomic Sci.">
        <title>Complete genome sequence of Thermosediminibacter oceani type strain (JW/IW-1228P).</title>
        <authorList>
            <person name="Pitluck S."/>
            <person name="Yasawong M."/>
            <person name="Munk C."/>
            <person name="Nolan M."/>
            <person name="Lapidus A."/>
            <person name="Lucas S."/>
            <person name="Glavina Del Rio T."/>
            <person name="Tice H."/>
            <person name="Cheng J.F."/>
            <person name="Bruce D."/>
            <person name="Detter C."/>
            <person name="Tapia R."/>
            <person name="Han C."/>
            <person name="Goodwin L."/>
            <person name="Liolios K."/>
            <person name="Ivanova N."/>
            <person name="Mavromatis K."/>
            <person name="Mikhailova N."/>
            <person name="Pati A."/>
            <person name="Chen A."/>
            <person name="Palaniappan K."/>
            <person name="Land M."/>
            <person name="Hauser L."/>
            <person name="Chang Y.J."/>
            <person name="Jeffries C.D."/>
            <person name="Rohde M."/>
            <person name="Spring S."/>
            <person name="Sikorski J."/>
            <person name="Goker M."/>
            <person name="Woyke T."/>
            <person name="Bristow J."/>
            <person name="Eisen J.A."/>
            <person name="Markowitz V."/>
            <person name="Hugenholtz P."/>
            <person name="Kyrpides N.C."/>
            <person name="Klenk H.P."/>
        </authorList>
    </citation>
    <scope>NUCLEOTIDE SEQUENCE [LARGE SCALE GENOMIC DNA]</scope>
    <source>
        <strain evidence="15">ATCC BAA-1034 / DSM 16646 / JW/IW-1228P</strain>
    </source>
</reference>
<dbReference type="PANTHER" id="PTHR22960:SF0">
    <property type="entry name" value="MOLYBDENUM COFACTOR BIOSYNTHESIS PROTEIN 1"/>
    <property type="match status" value="1"/>
</dbReference>
<dbReference type="PROSITE" id="PS51918">
    <property type="entry name" value="RADICAL_SAM"/>
    <property type="match status" value="1"/>
</dbReference>
<evidence type="ECO:0000256" key="7">
    <source>
        <dbReference type="ARBA" id="ARBA00023014"/>
    </source>
</evidence>
<dbReference type="GO" id="GO:0005525">
    <property type="term" value="F:GTP binding"/>
    <property type="evidence" value="ECO:0007669"/>
    <property type="project" value="UniProtKB-UniRule"/>
</dbReference>
<feature type="binding site" evidence="12">
    <location>
        <position position="155"/>
    </location>
    <ligand>
        <name>GTP</name>
        <dbReference type="ChEBI" id="CHEBI:37565"/>
    </ligand>
</feature>
<keyword evidence="2 12" id="KW-0004">4Fe-4S</keyword>
<feature type="binding site" evidence="12">
    <location>
        <position position="94"/>
    </location>
    <ligand>
        <name>GTP</name>
        <dbReference type="ChEBI" id="CHEBI:37565"/>
    </ligand>
</feature>
<name>D9S0C9_THEOJ</name>
<evidence type="ECO:0000256" key="5">
    <source>
        <dbReference type="ARBA" id="ARBA00022741"/>
    </source>
</evidence>
<dbReference type="RefSeq" id="WP_013275108.1">
    <property type="nucleotide sequence ID" value="NC_014377.1"/>
</dbReference>
<dbReference type="GO" id="GO:0061798">
    <property type="term" value="F:GTP 3',8'-cyclase activity"/>
    <property type="evidence" value="ECO:0007669"/>
    <property type="project" value="UniProtKB-UniRule"/>
</dbReference>
<organism evidence="14 15">
    <name type="scientific">Thermosediminibacter oceani (strain ATCC BAA-1034 / DSM 16646 / JW/IW-1228P)</name>
    <dbReference type="NCBI Taxonomy" id="555079"/>
    <lineage>
        <taxon>Bacteria</taxon>
        <taxon>Bacillati</taxon>
        <taxon>Bacillota</taxon>
        <taxon>Clostridia</taxon>
        <taxon>Thermosediminibacterales</taxon>
        <taxon>Thermosediminibacteraceae</taxon>
        <taxon>Thermosediminibacter</taxon>
    </lineage>
</organism>
<evidence type="ECO:0000259" key="13">
    <source>
        <dbReference type="PROSITE" id="PS51918"/>
    </source>
</evidence>
<dbReference type="InterPro" id="IPR013785">
    <property type="entry name" value="Aldolase_TIM"/>
</dbReference>
<evidence type="ECO:0000256" key="12">
    <source>
        <dbReference type="HAMAP-Rule" id="MF_01225"/>
    </source>
</evidence>
<keyword evidence="3 12" id="KW-0949">S-adenosyl-L-methionine</keyword>
<dbReference type="STRING" id="555079.Toce_0274"/>
<proteinExistence type="inferred from homology"/>
<dbReference type="NCBIfam" id="NF001199">
    <property type="entry name" value="PRK00164.2-1"/>
    <property type="match status" value="1"/>
</dbReference>
<dbReference type="EMBL" id="CP002131">
    <property type="protein sequence ID" value="ADL07057.1"/>
    <property type="molecule type" value="Genomic_DNA"/>
</dbReference>
<dbReference type="Gene3D" id="3.20.20.70">
    <property type="entry name" value="Aldolase class I"/>
    <property type="match status" value="1"/>
</dbReference>
<evidence type="ECO:0000313" key="15">
    <source>
        <dbReference type="Proteomes" id="UP000000272"/>
    </source>
</evidence>
<keyword evidence="8 12" id="KW-0342">GTP-binding</keyword>
<dbReference type="Pfam" id="PF06463">
    <property type="entry name" value="Mob_synth_C"/>
    <property type="match status" value="1"/>
</dbReference>
<feature type="domain" description="Radical SAM core" evidence="13">
    <location>
        <begin position="4"/>
        <end position="228"/>
    </location>
</feature>
<dbReference type="PROSITE" id="PS01305">
    <property type="entry name" value="MOAA_NIFB_PQQE"/>
    <property type="match status" value="1"/>
</dbReference>
<dbReference type="SMART" id="SM00729">
    <property type="entry name" value="Elp3"/>
    <property type="match status" value="1"/>
</dbReference>
<feature type="binding site" evidence="12">
    <location>
        <position position="27"/>
    </location>
    <ligand>
        <name>[4Fe-4S] cluster</name>
        <dbReference type="ChEBI" id="CHEBI:49883"/>
        <label>1</label>
        <note>4Fe-4S-S-AdoMet</note>
    </ligand>
</feature>
<dbReference type="GO" id="GO:1904047">
    <property type="term" value="F:S-adenosyl-L-methionine binding"/>
    <property type="evidence" value="ECO:0007669"/>
    <property type="project" value="UniProtKB-UniRule"/>
</dbReference>
<feature type="binding site" evidence="12">
    <location>
        <position position="254"/>
    </location>
    <ligand>
        <name>[4Fe-4S] cluster</name>
        <dbReference type="ChEBI" id="CHEBI:49883"/>
        <label>2</label>
        <note>4Fe-4S-substrate</note>
    </ligand>
</feature>
<feature type="binding site" evidence="12">
    <location>
        <position position="189"/>
    </location>
    <ligand>
        <name>S-adenosyl-L-methionine</name>
        <dbReference type="ChEBI" id="CHEBI:59789"/>
    </ligand>
</feature>
<feature type="binding site" evidence="12">
    <location>
        <position position="24"/>
    </location>
    <ligand>
        <name>[4Fe-4S] cluster</name>
        <dbReference type="ChEBI" id="CHEBI:49883"/>
        <label>1</label>
        <note>4Fe-4S-S-AdoMet</note>
    </ligand>
</feature>
<keyword evidence="7 12" id="KW-0411">Iron-sulfur</keyword>
<dbReference type="GO" id="GO:0006777">
    <property type="term" value="P:Mo-molybdopterin cofactor biosynthetic process"/>
    <property type="evidence" value="ECO:0007669"/>
    <property type="project" value="UniProtKB-UniRule"/>
</dbReference>
<dbReference type="InterPro" id="IPR013483">
    <property type="entry name" value="MoaA"/>
</dbReference>
<dbReference type="InterPro" id="IPR050105">
    <property type="entry name" value="MoCo_biosynth_MoaA/MoaC"/>
</dbReference>
<dbReference type="HOGENOM" id="CLU_009273_0_1_9"/>
<dbReference type="SUPFAM" id="SSF102114">
    <property type="entry name" value="Radical SAM enzymes"/>
    <property type="match status" value="1"/>
</dbReference>
<dbReference type="NCBIfam" id="TIGR02666">
    <property type="entry name" value="moaA"/>
    <property type="match status" value="1"/>
</dbReference>
<dbReference type="OrthoDB" id="9763993at2"/>
<evidence type="ECO:0000256" key="8">
    <source>
        <dbReference type="ARBA" id="ARBA00023134"/>
    </source>
</evidence>
<dbReference type="SFLD" id="SFLDG01067">
    <property type="entry name" value="SPASM/twitch_domain_containing"/>
    <property type="match status" value="1"/>
</dbReference>
<dbReference type="PANTHER" id="PTHR22960">
    <property type="entry name" value="MOLYBDOPTERIN COFACTOR SYNTHESIS PROTEIN A"/>
    <property type="match status" value="1"/>
</dbReference>
<protein>
    <recommendedName>
        <fullName evidence="1 12">GTP 3',8-cyclase</fullName>
        <ecNumber evidence="1 12">4.1.99.22</ecNumber>
    </recommendedName>
    <alternativeName>
        <fullName evidence="12">Molybdenum cofactor biosynthesis protein A</fullName>
    </alternativeName>
</protein>
<gene>
    <name evidence="12" type="primary">moaA</name>
    <name evidence="14" type="ordered locus">Toce_0274</name>
</gene>
<feature type="binding site" evidence="12">
    <location>
        <position position="26"/>
    </location>
    <ligand>
        <name>S-adenosyl-L-methionine</name>
        <dbReference type="ChEBI" id="CHEBI:59789"/>
    </ligand>
</feature>
<keyword evidence="10 12" id="KW-0456">Lyase</keyword>
<dbReference type="AlphaFoldDB" id="D9S0C9"/>
<dbReference type="InterPro" id="IPR006638">
    <property type="entry name" value="Elp3/MiaA/NifB-like_rSAM"/>
</dbReference>
<dbReference type="KEGG" id="toc:Toce_0274"/>
<evidence type="ECO:0000256" key="3">
    <source>
        <dbReference type="ARBA" id="ARBA00022691"/>
    </source>
</evidence>